<name>A0A841DLE2_9ACTN</name>
<feature type="transmembrane region" description="Helical" evidence="2">
    <location>
        <begin position="21"/>
        <end position="41"/>
    </location>
</feature>
<keyword evidence="2" id="KW-0472">Membrane</keyword>
<dbReference type="Proteomes" id="UP000558997">
    <property type="component" value="Unassembled WGS sequence"/>
</dbReference>
<feature type="compositionally biased region" description="Low complexity" evidence="1">
    <location>
        <begin position="45"/>
        <end position="71"/>
    </location>
</feature>
<keyword evidence="4" id="KW-1185">Reference proteome</keyword>
<gene>
    <name evidence="3" type="ORF">HDA44_001840</name>
</gene>
<keyword evidence="2" id="KW-0812">Transmembrane</keyword>
<evidence type="ECO:0000313" key="4">
    <source>
        <dbReference type="Proteomes" id="UP000558997"/>
    </source>
</evidence>
<sequence>MAENGSGRPPERQVTDVRARWAIAVAVLAIIALAVAMVVLVNDSGQPSGTSPSPGTTVTQPGPTVTVTTSPKPAPSTPVHRTFRYQPLWPFTSEAAAAGWQQAYRSGGQQPWHLDPGQTALSFTTGFLQFDEINLVVSQSVQGDEAYVSVGYRPEQNPPAVAATIHLARLGQGDDAPWEVVGTRDSSLTLTRPSYGAVARSPLTVGGRITGVDEAVRVDVRQASTGDRLGTFCCVAAGGAAQPWSAQVTFRGGTDPALTIVASTGGHYQRVEAFAITAIRQQANQN</sequence>
<evidence type="ECO:0000256" key="1">
    <source>
        <dbReference type="SAM" id="MobiDB-lite"/>
    </source>
</evidence>
<evidence type="ECO:0000256" key="2">
    <source>
        <dbReference type="SAM" id="Phobius"/>
    </source>
</evidence>
<dbReference type="AlphaFoldDB" id="A0A841DLE2"/>
<dbReference type="RefSeq" id="WP_184832915.1">
    <property type="nucleotide sequence ID" value="NZ_BAAAVN010000004.1"/>
</dbReference>
<dbReference type="EMBL" id="JACHNF010000001">
    <property type="protein sequence ID" value="MBB5978499.1"/>
    <property type="molecule type" value="Genomic_DNA"/>
</dbReference>
<reference evidence="3 4" key="1">
    <citation type="submission" date="2020-08" db="EMBL/GenBank/DDBJ databases">
        <title>Sequencing the genomes of 1000 actinobacteria strains.</title>
        <authorList>
            <person name="Klenk H.-P."/>
        </authorList>
    </citation>
    <scope>NUCLEOTIDE SEQUENCE [LARGE SCALE GENOMIC DNA]</scope>
    <source>
        <strain evidence="3 4">DSM 17294</strain>
    </source>
</reference>
<keyword evidence="2" id="KW-1133">Transmembrane helix</keyword>
<evidence type="ECO:0000313" key="3">
    <source>
        <dbReference type="EMBL" id="MBB5978499.1"/>
    </source>
</evidence>
<organism evidence="3 4">
    <name type="scientific">Kribbella solani</name>
    <dbReference type="NCBI Taxonomy" id="236067"/>
    <lineage>
        <taxon>Bacteria</taxon>
        <taxon>Bacillati</taxon>
        <taxon>Actinomycetota</taxon>
        <taxon>Actinomycetes</taxon>
        <taxon>Propionibacteriales</taxon>
        <taxon>Kribbellaceae</taxon>
        <taxon>Kribbella</taxon>
    </lineage>
</organism>
<feature type="region of interest" description="Disordered" evidence="1">
    <location>
        <begin position="45"/>
        <end position="79"/>
    </location>
</feature>
<accession>A0A841DLE2</accession>
<protein>
    <submittedName>
        <fullName evidence="3">Uncharacterized protein</fullName>
    </submittedName>
</protein>
<comment type="caution">
    <text evidence="3">The sequence shown here is derived from an EMBL/GenBank/DDBJ whole genome shotgun (WGS) entry which is preliminary data.</text>
</comment>
<proteinExistence type="predicted"/>